<comment type="caution">
    <text evidence="2">The sequence shown here is derived from an EMBL/GenBank/DDBJ whole genome shotgun (WGS) entry which is preliminary data.</text>
</comment>
<accession>A0AAV8YNE4</accession>
<sequence>MKLFVALLFLLICCVHFSYANPRCYNQICPSATTSCKKNVRSSFDRTKLEIRINCLDDYDGSLKEYYFEEPSSMNPHTHYESSSYAAAEGIADNNNYYRNTNGLEDLY</sequence>
<dbReference type="AlphaFoldDB" id="A0AAV8YNE4"/>
<evidence type="ECO:0000313" key="3">
    <source>
        <dbReference type="Proteomes" id="UP001162162"/>
    </source>
</evidence>
<gene>
    <name evidence="2" type="ORF">NQ318_022653</name>
</gene>
<evidence type="ECO:0000313" key="2">
    <source>
        <dbReference type="EMBL" id="KAJ8952203.1"/>
    </source>
</evidence>
<protein>
    <submittedName>
        <fullName evidence="2">Uncharacterized protein</fullName>
    </submittedName>
</protein>
<feature type="signal peptide" evidence="1">
    <location>
        <begin position="1"/>
        <end position="20"/>
    </location>
</feature>
<evidence type="ECO:0000256" key="1">
    <source>
        <dbReference type="SAM" id="SignalP"/>
    </source>
</evidence>
<reference evidence="2" key="1">
    <citation type="journal article" date="2023" name="Insect Mol. Biol.">
        <title>Genome sequencing provides insights into the evolution of gene families encoding plant cell wall-degrading enzymes in longhorned beetles.</title>
        <authorList>
            <person name="Shin N.R."/>
            <person name="Okamura Y."/>
            <person name="Kirsch R."/>
            <person name="Pauchet Y."/>
        </authorList>
    </citation>
    <scope>NUCLEOTIDE SEQUENCE</scope>
    <source>
        <strain evidence="2">AMC_N1</strain>
    </source>
</reference>
<keyword evidence="3" id="KW-1185">Reference proteome</keyword>
<dbReference type="EMBL" id="JAPWTK010000072">
    <property type="protein sequence ID" value="KAJ8952203.1"/>
    <property type="molecule type" value="Genomic_DNA"/>
</dbReference>
<keyword evidence="1" id="KW-0732">Signal</keyword>
<proteinExistence type="predicted"/>
<organism evidence="2 3">
    <name type="scientific">Aromia moschata</name>
    <dbReference type="NCBI Taxonomy" id="1265417"/>
    <lineage>
        <taxon>Eukaryota</taxon>
        <taxon>Metazoa</taxon>
        <taxon>Ecdysozoa</taxon>
        <taxon>Arthropoda</taxon>
        <taxon>Hexapoda</taxon>
        <taxon>Insecta</taxon>
        <taxon>Pterygota</taxon>
        <taxon>Neoptera</taxon>
        <taxon>Endopterygota</taxon>
        <taxon>Coleoptera</taxon>
        <taxon>Polyphaga</taxon>
        <taxon>Cucujiformia</taxon>
        <taxon>Chrysomeloidea</taxon>
        <taxon>Cerambycidae</taxon>
        <taxon>Cerambycinae</taxon>
        <taxon>Callichromatini</taxon>
        <taxon>Aromia</taxon>
    </lineage>
</organism>
<feature type="chain" id="PRO_5043731717" evidence="1">
    <location>
        <begin position="21"/>
        <end position="108"/>
    </location>
</feature>
<dbReference type="Proteomes" id="UP001162162">
    <property type="component" value="Unassembled WGS sequence"/>
</dbReference>
<name>A0AAV8YNE4_9CUCU</name>